<sequence length="357" mass="39433">MFTNSLDPVVRRSREFVCLQELNKCHGGRSIILSREAPDLKMPWEHGRLQLELIKMKEKVKRESNMQLLTTFGHYEGRKVMYDMCRENPTLPTNICTSSPVGPPPRPFDRLLLSDQHGPELNRLHHRDSQPQGIPHLPRQQPDPSTGKLDTDFGDLLLSILPSPQSIGPKAEATFQGARSIRGHDHVRAPAYGGIDFASEARCRIHSQSNSSLSATSRTRAQQHIFAAPGNSFSSETTNFGPIPSGSTPTPDLLYSDDDHCIHLTAPQLHPSIPPIPLPPQHLNVEQDRKPGNGHDSVIHGIDSGEGGTKHGRDDGGGVGLMLEVPQGTVNARGRSRRGKRREGRRRGQPQVTKVMN</sequence>
<gene>
    <name evidence="2" type="ORF">BDK51DRAFT_42233</name>
</gene>
<dbReference type="Proteomes" id="UP000269721">
    <property type="component" value="Unassembled WGS sequence"/>
</dbReference>
<protein>
    <submittedName>
        <fullName evidence="2">Uncharacterized protein</fullName>
    </submittedName>
</protein>
<dbReference type="AlphaFoldDB" id="A0A4P9WLQ3"/>
<evidence type="ECO:0000313" key="2">
    <source>
        <dbReference type="EMBL" id="RKO93352.1"/>
    </source>
</evidence>
<organism evidence="2 3">
    <name type="scientific">Blyttiomyces helicus</name>
    <dbReference type="NCBI Taxonomy" id="388810"/>
    <lineage>
        <taxon>Eukaryota</taxon>
        <taxon>Fungi</taxon>
        <taxon>Fungi incertae sedis</taxon>
        <taxon>Chytridiomycota</taxon>
        <taxon>Chytridiomycota incertae sedis</taxon>
        <taxon>Chytridiomycetes</taxon>
        <taxon>Chytridiomycetes incertae sedis</taxon>
        <taxon>Blyttiomyces</taxon>
    </lineage>
</organism>
<dbReference type="EMBL" id="KZ994273">
    <property type="protein sequence ID" value="RKO93352.1"/>
    <property type="molecule type" value="Genomic_DNA"/>
</dbReference>
<feature type="compositionally biased region" description="Basic residues" evidence="1">
    <location>
        <begin position="334"/>
        <end position="348"/>
    </location>
</feature>
<accession>A0A4P9WLQ3</accession>
<evidence type="ECO:0000313" key="3">
    <source>
        <dbReference type="Proteomes" id="UP000269721"/>
    </source>
</evidence>
<reference evidence="3" key="1">
    <citation type="journal article" date="2018" name="Nat. Microbiol.">
        <title>Leveraging single-cell genomics to expand the fungal tree of life.</title>
        <authorList>
            <person name="Ahrendt S.R."/>
            <person name="Quandt C.A."/>
            <person name="Ciobanu D."/>
            <person name="Clum A."/>
            <person name="Salamov A."/>
            <person name="Andreopoulos B."/>
            <person name="Cheng J.F."/>
            <person name="Woyke T."/>
            <person name="Pelin A."/>
            <person name="Henrissat B."/>
            <person name="Reynolds N.K."/>
            <person name="Benny G.L."/>
            <person name="Smith M.E."/>
            <person name="James T.Y."/>
            <person name="Grigoriev I.V."/>
        </authorList>
    </citation>
    <scope>NUCLEOTIDE SEQUENCE [LARGE SCALE GENOMIC DNA]</scope>
</reference>
<proteinExistence type="predicted"/>
<feature type="region of interest" description="Disordered" evidence="1">
    <location>
        <begin position="286"/>
        <end position="357"/>
    </location>
</feature>
<feature type="region of interest" description="Disordered" evidence="1">
    <location>
        <begin position="121"/>
        <end position="152"/>
    </location>
</feature>
<name>A0A4P9WLQ3_9FUNG</name>
<keyword evidence="3" id="KW-1185">Reference proteome</keyword>
<evidence type="ECO:0000256" key="1">
    <source>
        <dbReference type="SAM" id="MobiDB-lite"/>
    </source>
</evidence>